<reference evidence="2" key="1">
    <citation type="submission" date="2022-11" db="UniProtKB">
        <authorList>
            <consortium name="WormBaseParasite"/>
        </authorList>
    </citation>
    <scope>IDENTIFICATION</scope>
</reference>
<dbReference type="WBParaSite" id="maker-E.canG7_contigs_2840-snap-gene-0.30-mRNA-1">
    <property type="protein sequence ID" value="maker-E.canG7_contigs_2840-snap-gene-0.30-mRNA-1"/>
    <property type="gene ID" value="EcG7_04007"/>
</dbReference>
<sequence length="183" mass="20714">MAAVVCTLAAEWGYCLSFLVFCCTREPVLHYYRWPRKPTFIAHTICLKPTEKEEVVGEGSCTISKIQGSAPVTESAETETCMAFASDLRTVRENLNKITEYAEGLKKHSHYLAIPIAEQERTKNTLLDLGKIVLDSSLITLTEQRRNRLRELILKTTKNLENVAKLNYDFCQQLEDVSLALAQ</sequence>
<dbReference type="AlphaFoldDB" id="A0A915ETQ7"/>
<proteinExistence type="predicted"/>
<dbReference type="Proteomes" id="UP000887562">
    <property type="component" value="Unplaced"/>
</dbReference>
<evidence type="ECO:0000313" key="1">
    <source>
        <dbReference type="Proteomes" id="UP000887562"/>
    </source>
</evidence>
<name>A0A915ETQ7_9CEST</name>
<accession>A0A915ETQ7</accession>
<protein>
    <submittedName>
        <fullName evidence="2">Uncharacterized protein</fullName>
    </submittedName>
</protein>
<evidence type="ECO:0000313" key="2">
    <source>
        <dbReference type="WBParaSite" id="maker-E.canG7_contigs_2840-snap-gene-0.30-mRNA-1"/>
    </source>
</evidence>
<organism evidence="1 2">
    <name type="scientific">Echinococcus canadensis</name>
    <dbReference type="NCBI Taxonomy" id="519352"/>
    <lineage>
        <taxon>Eukaryota</taxon>
        <taxon>Metazoa</taxon>
        <taxon>Spiralia</taxon>
        <taxon>Lophotrochozoa</taxon>
        <taxon>Platyhelminthes</taxon>
        <taxon>Cestoda</taxon>
        <taxon>Eucestoda</taxon>
        <taxon>Cyclophyllidea</taxon>
        <taxon>Taeniidae</taxon>
        <taxon>Echinococcus</taxon>
        <taxon>Echinococcus canadensis group</taxon>
    </lineage>
</organism>
<keyword evidence="1" id="KW-1185">Reference proteome</keyword>